<dbReference type="SMART" id="SM00387">
    <property type="entry name" value="HATPase_c"/>
    <property type="match status" value="1"/>
</dbReference>
<gene>
    <name evidence="2" type="ORF">JMJ56_30960</name>
</gene>
<sequence>MNAKQSFCLGKPSNETIRIEPLLLDHSEHCQHEFDRLTTLARVLFDRQDMMVWINAEEITGGLGIDEPIPHAQASLSATVSEKVIRVPRETKFRVTAPLYALAGHQIGTMHIAALSSWHVAEISLDQGRVEALAGVAGDLLEARLCIRRTTEAMAEKDIMTREADHRVANGLQLLHSALLLQAKRDPNAFSHDAIQAAARRVEAVAGAHRHLHTTSGRCVDEGGSDAAVYLMELLQRVGQRTGLDGFTAAESGHPVVLDVEPGTAAAVPAGLLPRLGLIAAELVANALKHGAGSVRVELLRPPPANNCGVVLAVSDDGPGFPPGFAPKAGDGKGLGMRLVAALSRPGTVSIDPKNQRRIVVHLIDRAQAAAAR</sequence>
<dbReference type="Gene3D" id="3.30.565.10">
    <property type="entry name" value="Histidine kinase-like ATPase, C-terminal domain"/>
    <property type="match status" value="1"/>
</dbReference>
<dbReference type="Pfam" id="PF02518">
    <property type="entry name" value="HATPase_c"/>
    <property type="match status" value="1"/>
</dbReference>
<dbReference type="Proteomes" id="UP000660885">
    <property type="component" value="Unassembled WGS sequence"/>
</dbReference>
<dbReference type="EMBL" id="JAETWB010000065">
    <property type="protein sequence ID" value="MBL6082391.1"/>
    <property type="molecule type" value="Genomic_DNA"/>
</dbReference>
<dbReference type="InterPro" id="IPR011495">
    <property type="entry name" value="Sig_transdc_His_kin_sub2_dim/P"/>
</dbReference>
<protein>
    <recommendedName>
        <fullName evidence="1">Histidine kinase/HSP90-like ATPase domain-containing protein</fullName>
    </recommendedName>
</protein>
<dbReference type="SUPFAM" id="SSF55874">
    <property type="entry name" value="ATPase domain of HSP90 chaperone/DNA topoisomerase II/histidine kinase"/>
    <property type="match status" value="1"/>
</dbReference>
<dbReference type="PANTHER" id="PTHR43065">
    <property type="entry name" value="SENSOR HISTIDINE KINASE"/>
    <property type="match status" value="1"/>
</dbReference>
<dbReference type="Pfam" id="PF07568">
    <property type="entry name" value="HisKA_2"/>
    <property type="match status" value="1"/>
</dbReference>
<dbReference type="RefSeq" id="WP_202835638.1">
    <property type="nucleotide sequence ID" value="NZ_JAETWB010000065.1"/>
</dbReference>
<organism evidence="2 3">
    <name type="scientific">Belnapia arida</name>
    <dbReference type="NCBI Taxonomy" id="2804533"/>
    <lineage>
        <taxon>Bacteria</taxon>
        <taxon>Pseudomonadati</taxon>
        <taxon>Pseudomonadota</taxon>
        <taxon>Alphaproteobacteria</taxon>
        <taxon>Acetobacterales</taxon>
        <taxon>Roseomonadaceae</taxon>
        <taxon>Belnapia</taxon>
    </lineage>
</organism>
<comment type="caution">
    <text evidence="2">The sequence shown here is derived from an EMBL/GenBank/DDBJ whole genome shotgun (WGS) entry which is preliminary data.</text>
</comment>
<dbReference type="InterPro" id="IPR036890">
    <property type="entry name" value="HATPase_C_sf"/>
</dbReference>
<proteinExistence type="predicted"/>
<feature type="domain" description="Histidine kinase/HSP90-like ATPase" evidence="1">
    <location>
        <begin position="271"/>
        <end position="367"/>
    </location>
</feature>
<dbReference type="Gene3D" id="3.30.450.20">
    <property type="entry name" value="PAS domain"/>
    <property type="match status" value="1"/>
</dbReference>
<dbReference type="CDD" id="cd16936">
    <property type="entry name" value="HATPase_RsbW-like"/>
    <property type="match status" value="1"/>
</dbReference>
<dbReference type="PANTHER" id="PTHR43065:SF23">
    <property type="entry name" value="SENSOR HISTIDINE KINASE PDTAS"/>
    <property type="match status" value="1"/>
</dbReference>
<evidence type="ECO:0000313" key="3">
    <source>
        <dbReference type="Proteomes" id="UP000660885"/>
    </source>
</evidence>
<dbReference type="InterPro" id="IPR003594">
    <property type="entry name" value="HATPase_dom"/>
</dbReference>
<reference evidence="2 3" key="1">
    <citation type="submission" date="2021-01" db="EMBL/GenBank/DDBJ databases">
        <title>Belnapia mucosa sp. nov. and Belnapia arida sp. nov., isolated from the Tabernas Desert (Almeria, Spain).</title>
        <authorList>
            <person name="Molina-Menor E."/>
            <person name="Vidal-Verdu A."/>
            <person name="Calonge A."/>
            <person name="Satari L."/>
            <person name="Pereto J."/>
            <person name="Porcar M."/>
        </authorList>
    </citation>
    <scope>NUCLEOTIDE SEQUENCE [LARGE SCALE GENOMIC DNA]</scope>
    <source>
        <strain evidence="2 3">T18</strain>
    </source>
</reference>
<accession>A0ABS1UGI3</accession>
<evidence type="ECO:0000313" key="2">
    <source>
        <dbReference type="EMBL" id="MBL6082391.1"/>
    </source>
</evidence>
<evidence type="ECO:0000259" key="1">
    <source>
        <dbReference type="SMART" id="SM00387"/>
    </source>
</evidence>
<name>A0ABS1UGI3_9PROT</name>
<keyword evidence="3" id="KW-1185">Reference proteome</keyword>